<evidence type="ECO:0000256" key="3">
    <source>
        <dbReference type="PIRSR" id="PIRSR028757-1"/>
    </source>
</evidence>
<keyword evidence="6" id="KW-0645">Protease</keyword>
<dbReference type="PIRSF" id="PIRSF028757">
    <property type="entry name" value="LD-carboxypeptidase"/>
    <property type="match status" value="1"/>
</dbReference>
<evidence type="ECO:0000259" key="4">
    <source>
        <dbReference type="Pfam" id="PF02016"/>
    </source>
</evidence>
<gene>
    <name evidence="6" type="ORF">HED35_04235</name>
</gene>
<evidence type="ECO:0000313" key="6">
    <source>
        <dbReference type="EMBL" id="NKC67287.1"/>
    </source>
</evidence>
<dbReference type="Pfam" id="PF02016">
    <property type="entry name" value="Peptidase_S66"/>
    <property type="match status" value="1"/>
</dbReference>
<keyword evidence="6" id="KW-0121">Carboxypeptidase</keyword>
<name>A0A7X6D7M6_9ENTE</name>
<dbReference type="InterPro" id="IPR040449">
    <property type="entry name" value="Peptidase_S66_N"/>
</dbReference>
<feature type="domain" description="LD-carboxypeptidase N-terminal" evidence="4">
    <location>
        <begin position="13"/>
        <end position="133"/>
    </location>
</feature>
<evidence type="ECO:0000259" key="5">
    <source>
        <dbReference type="Pfam" id="PF17676"/>
    </source>
</evidence>
<dbReference type="SUPFAM" id="SSF141986">
    <property type="entry name" value="LD-carboxypeptidase A C-terminal domain-like"/>
    <property type="match status" value="1"/>
</dbReference>
<dbReference type="InterPro" id="IPR029062">
    <property type="entry name" value="Class_I_gatase-like"/>
</dbReference>
<dbReference type="PANTHER" id="PTHR30237">
    <property type="entry name" value="MURAMOYLTETRAPEPTIDE CARBOXYPEPTIDASE"/>
    <property type="match status" value="1"/>
</dbReference>
<dbReference type="Gene3D" id="3.40.50.10740">
    <property type="entry name" value="Class I glutamine amidotransferase-like"/>
    <property type="match status" value="1"/>
</dbReference>
<dbReference type="RefSeq" id="WP_167806527.1">
    <property type="nucleotide sequence ID" value="NZ_JAAVMB010000003.1"/>
</dbReference>
<dbReference type="InterPro" id="IPR027461">
    <property type="entry name" value="Carboxypeptidase_A_C_sf"/>
</dbReference>
<sequence length="342" mass="38991">MIKPNSLKKGDRIAALSLSSGMAGDKDILWRYEQGKKQLEEMGFKVVEYPLTLAGSDIVYHNPKKRADDLHQALLDKRIKGIIATIGGIESYRLFEFVDLEVIKNNPKIFIGYSDATSVHQMFQQAGVVSFYGPAILTDFAENGGVFDFTREVFEEVLIKNNANYTYPHRKEWTSEFLAWDFSNKDKRRKLQVNEELIVLQGSQKISGKLMGGCLEVLSMLRGTKLYPKKELFQEAILLLETSELTPEPSFVEIELRTMGLMGNLQLINGIVFGKPMDNKYFNEYQEVILKVLKEFNLENLPVFYNASFGHTEPKWTLPLGVLAEMDLENKKLKILEKATKS</sequence>
<keyword evidence="2" id="KW-0378">Hydrolase</keyword>
<dbReference type="CDD" id="cd07062">
    <property type="entry name" value="Peptidase_S66_mccF_like"/>
    <property type="match status" value="1"/>
</dbReference>
<dbReference type="GO" id="GO:0004180">
    <property type="term" value="F:carboxypeptidase activity"/>
    <property type="evidence" value="ECO:0007669"/>
    <property type="project" value="UniProtKB-KW"/>
</dbReference>
<feature type="active site" description="Charge relay system" evidence="3">
    <location>
        <position position="311"/>
    </location>
</feature>
<reference evidence="6 7" key="1">
    <citation type="submission" date="2020-03" db="EMBL/GenBank/DDBJ databases">
        <title>Bacterial samples isolated from urine from healthy bovine heifers (Gyr breed).</title>
        <authorList>
            <person name="Giannattasio-Ferraz S."/>
            <person name="Maskeri L."/>
            <person name="Penido A."/>
            <person name="Barbosa-Stancioli E.F."/>
            <person name="Putonti C."/>
        </authorList>
    </citation>
    <scope>NUCLEOTIDE SEQUENCE [LARGE SCALE GENOMIC DNA]</scope>
    <source>
        <strain evidence="6 7">UFMG-H7</strain>
    </source>
</reference>
<feature type="active site" description="Nucleophile" evidence="3">
    <location>
        <position position="114"/>
    </location>
</feature>
<organism evidence="6 7">
    <name type="scientific">Vagococcus fluvialis</name>
    <dbReference type="NCBI Taxonomy" id="2738"/>
    <lineage>
        <taxon>Bacteria</taxon>
        <taxon>Bacillati</taxon>
        <taxon>Bacillota</taxon>
        <taxon>Bacilli</taxon>
        <taxon>Lactobacillales</taxon>
        <taxon>Enterococcaceae</taxon>
        <taxon>Vagococcus</taxon>
    </lineage>
</organism>
<proteinExistence type="inferred from homology"/>
<dbReference type="Gene3D" id="3.50.30.60">
    <property type="entry name" value="LD-carboxypeptidase A C-terminal domain-like"/>
    <property type="match status" value="1"/>
</dbReference>
<dbReference type="SUPFAM" id="SSF52317">
    <property type="entry name" value="Class I glutamine amidotransferase-like"/>
    <property type="match status" value="1"/>
</dbReference>
<accession>A0A7X6D7M6</accession>
<comment type="similarity">
    <text evidence="1">Belongs to the peptidase S66 family.</text>
</comment>
<dbReference type="PANTHER" id="PTHR30237:SF4">
    <property type="entry name" value="LD-CARBOXYPEPTIDASE C-TERMINAL DOMAIN-CONTAINING PROTEIN"/>
    <property type="match status" value="1"/>
</dbReference>
<dbReference type="EMBL" id="JAAVMB010000003">
    <property type="protein sequence ID" value="NKC67287.1"/>
    <property type="molecule type" value="Genomic_DNA"/>
</dbReference>
<feature type="active site" description="Charge relay system" evidence="3">
    <location>
        <position position="241"/>
    </location>
</feature>
<evidence type="ECO:0000313" key="7">
    <source>
        <dbReference type="Proteomes" id="UP000521358"/>
    </source>
</evidence>
<evidence type="ECO:0000256" key="1">
    <source>
        <dbReference type="ARBA" id="ARBA00010233"/>
    </source>
</evidence>
<dbReference type="InterPro" id="IPR003507">
    <property type="entry name" value="S66_fam"/>
</dbReference>
<dbReference type="AlphaFoldDB" id="A0A7X6D7M6"/>
<dbReference type="InterPro" id="IPR027478">
    <property type="entry name" value="LdcA_N"/>
</dbReference>
<feature type="domain" description="LD-carboxypeptidase C-terminal" evidence="5">
    <location>
        <begin position="207"/>
        <end position="326"/>
    </location>
</feature>
<dbReference type="InterPro" id="IPR040921">
    <property type="entry name" value="Peptidase_S66C"/>
</dbReference>
<comment type="caution">
    <text evidence="6">The sequence shown here is derived from an EMBL/GenBank/DDBJ whole genome shotgun (WGS) entry which is preliminary data.</text>
</comment>
<evidence type="ECO:0000256" key="2">
    <source>
        <dbReference type="ARBA" id="ARBA00022801"/>
    </source>
</evidence>
<dbReference type="Pfam" id="PF17676">
    <property type="entry name" value="Peptidase_S66C"/>
    <property type="match status" value="1"/>
</dbReference>
<dbReference type="Proteomes" id="UP000521358">
    <property type="component" value="Unassembled WGS sequence"/>
</dbReference>
<protein>
    <submittedName>
        <fullName evidence="6">LD-carboxypeptidase</fullName>
    </submittedName>
</protein>